<dbReference type="InterPro" id="IPR050452">
    <property type="entry name" value="Metacaspase"/>
</dbReference>
<evidence type="ECO:0000259" key="2">
    <source>
        <dbReference type="Pfam" id="PF00656"/>
    </source>
</evidence>
<evidence type="ECO:0000313" key="4">
    <source>
        <dbReference type="Proteomes" id="UP001229421"/>
    </source>
</evidence>
<evidence type="ECO:0000313" key="3">
    <source>
        <dbReference type="EMBL" id="KAK1427982.1"/>
    </source>
</evidence>
<dbReference type="EMBL" id="JAUHHV010000004">
    <property type="protein sequence ID" value="KAK1427982.1"/>
    <property type="molecule type" value="Genomic_DNA"/>
</dbReference>
<dbReference type="InterPro" id="IPR011600">
    <property type="entry name" value="Pept_C14_caspase"/>
</dbReference>
<organism evidence="3 4">
    <name type="scientific">Tagetes erecta</name>
    <name type="common">African marigold</name>
    <dbReference type="NCBI Taxonomy" id="13708"/>
    <lineage>
        <taxon>Eukaryota</taxon>
        <taxon>Viridiplantae</taxon>
        <taxon>Streptophyta</taxon>
        <taxon>Embryophyta</taxon>
        <taxon>Tracheophyta</taxon>
        <taxon>Spermatophyta</taxon>
        <taxon>Magnoliopsida</taxon>
        <taxon>eudicotyledons</taxon>
        <taxon>Gunneridae</taxon>
        <taxon>Pentapetalae</taxon>
        <taxon>asterids</taxon>
        <taxon>campanulids</taxon>
        <taxon>Asterales</taxon>
        <taxon>Asteraceae</taxon>
        <taxon>Asteroideae</taxon>
        <taxon>Heliantheae alliance</taxon>
        <taxon>Tageteae</taxon>
        <taxon>Tagetes</taxon>
    </lineage>
</organism>
<protein>
    <recommendedName>
        <fullName evidence="2">Peptidase C14 caspase domain-containing protein</fullName>
    </recommendedName>
</protein>
<dbReference type="Pfam" id="PF00656">
    <property type="entry name" value="Peptidase_C14"/>
    <property type="match status" value="1"/>
</dbReference>
<evidence type="ECO:0000256" key="1">
    <source>
        <dbReference type="ARBA" id="ARBA00009005"/>
    </source>
</evidence>
<dbReference type="GO" id="GO:0006508">
    <property type="term" value="P:proteolysis"/>
    <property type="evidence" value="ECO:0007669"/>
    <property type="project" value="InterPro"/>
</dbReference>
<dbReference type="GO" id="GO:0005737">
    <property type="term" value="C:cytoplasm"/>
    <property type="evidence" value="ECO:0007669"/>
    <property type="project" value="TreeGrafter"/>
</dbReference>
<dbReference type="Gene3D" id="3.40.50.12660">
    <property type="match status" value="1"/>
</dbReference>
<dbReference type="GO" id="GO:0004197">
    <property type="term" value="F:cysteine-type endopeptidase activity"/>
    <property type="evidence" value="ECO:0007669"/>
    <property type="project" value="InterPro"/>
</dbReference>
<dbReference type="PANTHER" id="PTHR48104">
    <property type="entry name" value="METACASPASE-4"/>
    <property type="match status" value="1"/>
</dbReference>
<sequence>MPNNPDQDAHVTIRYLSNTPMCHTANFFSNKINGHVLFRVEQLINASPNLYHREIPTQPFIALPQQLPQWRHQRVHKQLPYSLARKKAVLCGITYNGHRKKLKASVHNVRSMHQLLVNKLGFSNASILIQKWMLKMNSVMLDAEEELDRSRIPTKRNIQVALQWLIQGCQAGDSLFFYYAGHGCQVPDEDGDEVDGYDEALCPLDYRVAGVVLDDEINATIVEPLPYGVTLLPKIVYDEQN</sequence>
<feature type="domain" description="Peptidase C14 caspase" evidence="2">
    <location>
        <begin position="85"/>
        <end position="225"/>
    </location>
</feature>
<proteinExistence type="inferred from homology"/>
<dbReference type="PANTHER" id="PTHR48104:SF17">
    <property type="entry name" value="METACASPASE-3"/>
    <property type="match status" value="1"/>
</dbReference>
<dbReference type="AlphaFoldDB" id="A0AAD8P0U0"/>
<comment type="caution">
    <text evidence="3">The sequence shown here is derived from an EMBL/GenBank/DDBJ whole genome shotgun (WGS) entry which is preliminary data.</text>
</comment>
<comment type="similarity">
    <text evidence="1">Belongs to the peptidase C14B family.</text>
</comment>
<reference evidence="3" key="1">
    <citation type="journal article" date="2023" name="bioRxiv">
        <title>Improved chromosome-level genome assembly for marigold (Tagetes erecta).</title>
        <authorList>
            <person name="Jiang F."/>
            <person name="Yuan L."/>
            <person name="Wang S."/>
            <person name="Wang H."/>
            <person name="Xu D."/>
            <person name="Wang A."/>
            <person name="Fan W."/>
        </authorList>
    </citation>
    <scope>NUCLEOTIDE SEQUENCE</scope>
    <source>
        <strain evidence="3">WSJ</strain>
        <tissue evidence="3">Leaf</tissue>
    </source>
</reference>
<keyword evidence="4" id="KW-1185">Reference proteome</keyword>
<name>A0AAD8P0U0_TARER</name>
<accession>A0AAD8P0U0</accession>
<gene>
    <name evidence="3" type="ORF">QVD17_16772</name>
</gene>
<dbReference type="Proteomes" id="UP001229421">
    <property type="component" value="Unassembled WGS sequence"/>
</dbReference>